<dbReference type="SMART" id="SM00710">
    <property type="entry name" value="PbH1"/>
    <property type="match status" value="6"/>
</dbReference>
<dbReference type="InterPro" id="IPR051465">
    <property type="entry name" value="Cell_Envelope_Struct_Comp"/>
</dbReference>
<dbReference type="PANTHER" id="PTHR43308:SF5">
    <property type="entry name" value="S-LAYER PROTEIN _ PEPTIDOGLYCAN ENDO-BETA-N-ACETYLGLUCOSAMINIDASE"/>
    <property type="match status" value="1"/>
</dbReference>
<dbReference type="InterPro" id="IPR022441">
    <property type="entry name" value="Para_beta_helix_rpt-2"/>
</dbReference>
<dbReference type="RefSeq" id="WP_106254707.1">
    <property type="nucleotide sequence ID" value="NZ_PVWK01000014.1"/>
</dbReference>
<accession>A0A2T1ENK9</accession>
<organism evidence="2 3">
    <name type="scientific">Stenomitos frigidus ULC18</name>
    <dbReference type="NCBI Taxonomy" id="2107698"/>
    <lineage>
        <taxon>Bacteria</taxon>
        <taxon>Bacillati</taxon>
        <taxon>Cyanobacteriota</taxon>
        <taxon>Cyanophyceae</taxon>
        <taxon>Leptolyngbyales</taxon>
        <taxon>Leptolyngbyaceae</taxon>
        <taxon>Stenomitos</taxon>
    </lineage>
</organism>
<name>A0A2T1ENK9_9CYAN</name>
<keyword evidence="3" id="KW-1185">Reference proteome</keyword>
<dbReference type="Gene3D" id="2.160.20.10">
    <property type="entry name" value="Single-stranded right-handed beta-helix, Pectin lyase-like"/>
    <property type="match status" value="1"/>
</dbReference>
<dbReference type="InterPro" id="IPR011050">
    <property type="entry name" value="Pectin_lyase_fold/virulence"/>
</dbReference>
<reference evidence="3" key="1">
    <citation type="submission" date="2018-02" db="EMBL/GenBank/DDBJ databases">
        <authorList>
            <person name="Moore K."/>
            <person name="Momper L."/>
        </authorList>
    </citation>
    <scope>NUCLEOTIDE SEQUENCE [LARGE SCALE GENOMIC DNA]</scope>
    <source>
        <strain evidence="3">ULC18</strain>
    </source>
</reference>
<feature type="domain" description="SLH" evidence="1">
    <location>
        <begin position="373"/>
        <end position="436"/>
    </location>
</feature>
<dbReference type="EMBL" id="PVWK01000014">
    <property type="protein sequence ID" value="PSB34332.1"/>
    <property type="molecule type" value="Genomic_DNA"/>
</dbReference>
<sequence>MSYQNAKAAQLTHSNDSLQKHCHIQKTDAVHCRTHSALKVFRVGALMLLSIGGVRVGMITPAAVAQVKLPLMLAQTPLSATLIYVNPASGTDAPGAGTEGTPYRTIAYALRQATPGTYVQLARGSYTESSGEVFPLTVPTGVTLRGEESEKGQTVAIIGGGNLISPTFARQNVTLQAGKDTEIRGVSFTNPNTRGTGIWVESVNPKITNCTFNRNNREGVFITGTGNPVVSNSVFTQNGGNGLSVANRASGEINGNVFQNTGFGIAISNSAAPRITGNRMIENTDGLYINDTARPVLRNNTIENNKRDGVVVTINAQPDLGTADSAGNNVIRNNRQFDLNNTTSNTLYSVGNTIEPRKVAGRVAFVGPSTTSSGSGQFADVQGHWAQGYIAALAKRNIISGFPGGTFHPDDPVTRVQFAAIINNAFTPPVRQKATQFKDVNSRFWGYTAIQAAARGGFMRGYPKGDFRPNQAIPRVEVLAALSSGLNFKAGNTSVLSRYQDAAQIPSWATTSVAAATQRRIVVNYPTLVQLNPNRTATRADVAAFVYQAMVNAGKADAIASPYIVLAP</sequence>
<dbReference type="Pfam" id="PF00395">
    <property type="entry name" value="SLH"/>
    <property type="match status" value="3"/>
</dbReference>
<dbReference type="InterPro" id="IPR011459">
    <property type="entry name" value="DUF1565"/>
</dbReference>
<dbReference type="AlphaFoldDB" id="A0A2T1ENK9"/>
<protein>
    <recommendedName>
        <fullName evidence="1">SLH domain-containing protein</fullName>
    </recommendedName>
</protein>
<evidence type="ECO:0000313" key="3">
    <source>
        <dbReference type="Proteomes" id="UP000239576"/>
    </source>
</evidence>
<evidence type="ECO:0000259" key="1">
    <source>
        <dbReference type="PROSITE" id="PS51272"/>
    </source>
</evidence>
<feature type="domain" description="SLH" evidence="1">
    <location>
        <begin position="437"/>
        <end position="494"/>
    </location>
</feature>
<proteinExistence type="predicted"/>
<gene>
    <name evidence="2" type="ORF">C7B82_02350</name>
</gene>
<dbReference type="PROSITE" id="PS51272">
    <property type="entry name" value="SLH"/>
    <property type="match status" value="3"/>
</dbReference>
<reference evidence="2 3" key="2">
    <citation type="submission" date="2018-03" db="EMBL/GenBank/DDBJ databases">
        <title>The ancient ancestry and fast evolution of plastids.</title>
        <authorList>
            <person name="Moore K.R."/>
            <person name="Magnabosco C."/>
            <person name="Momper L."/>
            <person name="Gold D.A."/>
            <person name="Bosak T."/>
            <person name="Fournier G.P."/>
        </authorList>
    </citation>
    <scope>NUCLEOTIDE SEQUENCE [LARGE SCALE GENOMIC DNA]</scope>
    <source>
        <strain evidence="2 3">ULC18</strain>
    </source>
</reference>
<dbReference type="OrthoDB" id="9759810at2"/>
<dbReference type="NCBIfam" id="TIGR03804">
    <property type="entry name" value="para_beta_helix"/>
    <property type="match status" value="3"/>
</dbReference>
<dbReference type="PANTHER" id="PTHR43308">
    <property type="entry name" value="OUTER MEMBRANE PROTEIN ALPHA-RELATED"/>
    <property type="match status" value="1"/>
</dbReference>
<dbReference type="SUPFAM" id="SSF51126">
    <property type="entry name" value="Pectin lyase-like"/>
    <property type="match status" value="1"/>
</dbReference>
<evidence type="ECO:0000313" key="2">
    <source>
        <dbReference type="EMBL" id="PSB34332.1"/>
    </source>
</evidence>
<feature type="domain" description="SLH" evidence="1">
    <location>
        <begin position="496"/>
        <end position="560"/>
    </location>
</feature>
<dbReference type="InterPro" id="IPR006626">
    <property type="entry name" value="PbH1"/>
</dbReference>
<dbReference type="Proteomes" id="UP000239576">
    <property type="component" value="Unassembled WGS sequence"/>
</dbReference>
<dbReference type="InterPro" id="IPR012334">
    <property type="entry name" value="Pectin_lyas_fold"/>
</dbReference>
<comment type="caution">
    <text evidence="2">The sequence shown here is derived from an EMBL/GenBank/DDBJ whole genome shotgun (WGS) entry which is preliminary data.</text>
</comment>
<dbReference type="Pfam" id="PF07602">
    <property type="entry name" value="DUF1565"/>
    <property type="match status" value="1"/>
</dbReference>
<dbReference type="InterPro" id="IPR001119">
    <property type="entry name" value="SLH_dom"/>
</dbReference>